<dbReference type="EMBL" id="RIBP01000004">
    <property type="protein sequence ID" value="TRZ38531.1"/>
    <property type="molecule type" value="Genomic_DNA"/>
</dbReference>
<sequence length="485" mass="51873">MAYEHGINIKENSTSVTPPVQNIGGVLIAAGIAPVHFSADPFAVTNVPILANNFGEAKSKLGYSENFSKYTLCEAMFAALQLASVGPVVFINVLDPTVHKTVVTDAALTIAKGAAIINDEGVLLSTVRLKSSDGTKTFEKDKDYTISFNAADKPAITVLTSGTIGVATAAKVTYDKVDASKVTKADVIGGYDSAAGKYKGLELVQQVYPRLGVVPGLLIAPGFSQYPDVYAVMVAKVQKINGSFNADVAADIDTTTVTKYEDVPTWKNDNGYTNAKSSVLWPKTKIGTRILHASSIYAASLKALDATTEDVPAESPSNKSIAISGACLANGTEVYLDPVQANYLNGQGIVTFINWGGWKVWGNNTAAYPGTTDPKDRFINLRRLMNWWGNSFVLTFWNEIDDLTSTRLIEGIVDSENIRANGLVAAGYIAGASIEFREEDNPQTDILNGKITFLTKIGGYTPAEQIVNTLEFDPTFMTNSLFGGA</sequence>
<gene>
    <name evidence="1" type="ORF">CEQ21_24415</name>
</gene>
<proteinExistence type="predicted"/>
<dbReference type="InterPro" id="IPR052042">
    <property type="entry name" value="Tail_sheath_structural"/>
</dbReference>
<evidence type="ECO:0000313" key="2">
    <source>
        <dbReference type="Proteomes" id="UP000319837"/>
    </source>
</evidence>
<dbReference type="PANTHER" id="PTHR35861:SF2">
    <property type="entry name" value="FELS-2 PROPHAGE PROTEIN"/>
    <property type="match status" value="1"/>
</dbReference>
<dbReference type="PANTHER" id="PTHR35861">
    <property type="match status" value="1"/>
</dbReference>
<accession>A0A553SNG0</accession>
<protein>
    <submittedName>
        <fullName evidence="1">Phage tail sheath family protein</fullName>
    </submittedName>
</protein>
<evidence type="ECO:0000313" key="1">
    <source>
        <dbReference type="EMBL" id="TRZ38531.1"/>
    </source>
</evidence>
<dbReference type="Proteomes" id="UP000319837">
    <property type="component" value="Unassembled WGS sequence"/>
</dbReference>
<organism evidence="1 2">
    <name type="scientific">Niallia circulans</name>
    <name type="common">Bacillus circulans</name>
    <dbReference type="NCBI Taxonomy" id="1397"/>
    <lineage>
        <taxon>Bacteria</taxon>
        <taxon>Bacillati</taxon>
        <taxon>Bacillota</taxon>
        <taxon>Bacilli</taxon>
        <taxon>Bacillales</taxon>
        <taxon>Bacillaceae</taxon>
        <taxon>Niallia</taxon>
    </lineage>
</organism>
<dbReference type="RefSeq" id="WP_185766784.1">
    <property type="nucleotide sequence ID" value="NZ_RIBP01000004.1"/>
</dbReference>
<comment type="caution">
    <text evidence="1">The sequence shown here is derived from an EMBL/GenBank/DDBJ whole genome shotgun (WGS) entry which is preliminary data.</text>
</comment>
<name>A0A553SNG0_NIACI</name>
<reference evidence="2" key="1">
    <citation type="submission" date="2018-10" db="EMBL/GenBank/DDBJ databases">
        <title>FDA dAtabase for Regulatory Grade micrObial Sequences (FDA-ARGOS): Supporting development and validation of Infectious Disease Dx tests.</title>
        <authorList>
            <person name="Minogue T."/>
            <person name="Wolcott M."/>
            <person name="Wasieloski L."/>
            <person name="Aguilar W."/>
            <person name="Moore D."/>
            <person name="Tallon L."/>
            <person name="Sadzewicz L."/>
            <person name="Sengamalay N."/>
            <person name="Ott S."/>
            <person name="Godinez A."/>
            <person name="Nagaraj S."/>
            <person name="Vavikolanu K."/>
            <person name="Vyas G."/>
            <person name="Nadendla S."/>
            <person name="George J."/>
            <person name="Sichtig H."/>
        </authorList>
    </citation>
    <scope>NUCLEOTIDE SEQUENCE [LARGE SCALE GENOMIC DNA]</scope>
    <source>
        <strain evidence="2">FDAARGOS_343</strain>
    </source>
</reference>
<dbReference type="AlphaFoldDB" id="A0A553SNG0"/>